<gene>
    <name evidence="1" type="ORF">S01H1_50004</name>
</gene>
<dbReference type="SUPFAM" id="SSF51905">
    <property type="entry name" value="FAD/NAD(P)-binding domain"/>
    <property type="match status" value="1"/>
</dbReference>
<dbReference type="InterPro" id="IPR050407">
    <property type="entry name" value="Geranylgeranyl_reductase"/>
</dbReference>
<comment type="caution">
    <text evidence="1">The sequence shown here is derived from an EMBL/GenBank/DDBJ whole genome shotgun (WGS) entry which is preliminary data.</text>
</comment>
<feature type="non-terminal residue" evidence="1">
    <location>
        <position position="262"/>
    </location>
</feature>
<proteinExistence type="predicted"/>
<name>X0WPS1_9ZZZZ</name>
<feature type="non-terminal residue" evidence="1">
    <location>
        <position position="1"/>
    </location>
</feature>
<dbReference type="AlphaFoldDB" id="X0WPS1"/>
<sequence>EQEIQLDDGSRVGVIGGGPAGSFFTIFLLDIAERMGMDIQVDVYEPRDYTRPGPVGCNMCGGIISESLVQNLATEGINLPPTVVQRGIDSYMLHMDVGSVRIETPIQESRIAAVYRGPGPRDIKEIKWGSFDGFLQNLAIDKGAKVINQRADEIIWDDGLPQIKVRKGEPESYDLVTIAVGVNSASRKLFANLNFDYETPKTTKTFIQEYYLGEEQIQDVLGSSMHVFLLDLPRLEFAAIIPKGDYVSVCLLGEDIDKELVT</sequence>
<evidence type="ECO:0000313" key="1">
    <source>
        <dbReference type="EMBL" id="GAG26498.1"/>
    </source>
</evidence>
<protein>
    <recommendedName>
        <fullName evidence="2">FAD-binding domain-containing protein</fullName>
    </recommendedName>
</protein>
<accession>X0WPS1</accession>
<evidence type="ECO:0008006" key="2">
    <source>
        <dbReference type="Google" id="ProtNLM"/>
    </source>
</evidence>
<dbReference type="PANTHER" id="PTHR42685:SF21">
    <property type="entry name" value="DEHYDROGENASE (FLAVOPROTEIN)-LIKE PROTEIN"/>
    <property type="match status" value="1"/>
</dbReference>
<dbReference type="PANTHER" id="PTHR42685">
    <property type="entry name" value="GERANYLGERANYL DIPHOSPHATE REDUCTASE"/>
    <property type="match status" value="1"/>
</dbReference>
<dbReference type="EMBL" id="BARS01032199">
    <property type="protein sequence ID" value="GAG26498.1"/>
    <property type="molecule type" value="Genomic_DNA"/>
</dbReference>
<dbReference type="InterPro" id="IPR036188">
    <property type="entry name" value="FAD/NAD-bd_sf"/>
</dbReference>
<organism evidence="1">
    <name type="scientific">marine sediment metagenome</name>
    <dbReference type="NCBI Taxonomy" id="412755"/>
    <lineage>
        <taxon>unclassified sequences</taxon>
        <taxon>metagenomes</taxon>
        <taxon>ecological metagenomes</taxon>
    </lineage>
</organism>
<reference evidence="1" key="1">
    <citation type="journal article" date="2014" name="Front. Microbiol.">
        <title>High frequency of phylogenetically diverse reductive dehalogenase-homologous genes in deep subseafloor sedimentary metagenomes.</title>
        <authorList>
            <person name="Kawai M."/>
            <person name="Futagami T."/>
            <person name="Toyoda A."/>
            <person name="Takaki Y."/>
            <person name="Nishi S."/>
            <person name="Hori S."/>
            <person name="Arai W."/>
            <person name="Tsubouchi T."/>
            <person name="Morono Y."/>
            <person name="Uchiyama I."/>
            <person name="Ito T."/>
            <person name="Fujiyama A."/>
            <person name="Inagaki F."/>
            <person name="Takami H."/>
        </authorList>
    </citation>
    <scope>NUCLEOTIDE SEQUENCE</scope>
    <source>
        <strain evidence="1">Expedition CK06-06</strain>
    </source>
</reference>
<dbReference type="Gene3D" id="3.50.50.60">
    <property type="entry name" value="FAD/NAD(P)-binding domain"/>
    <property type="match status" value="1"/>
</dbReference>